<organism evidence="1 2">
    <name type="scientific">Aphanothece sacrum FPU1</name>
    <dbReference type="NCBI Taxonomy" id="1920663"/>
    <lineage>
        <taxon>Bacteria</taxon>
        <taxon>Bacillati</taxon>
        <taxon>Cyanobacteriota</taxon>
        <taxon>Cyanophyceae</taxon>
        <taxon>Oscillatoriophycideae</taxon>
        <taxon>Chroococcales</taxon>
        <taxon>Aphanothecaceae</taxon>
        <taxon>Aphanothece</taxon>
    </lineage>
</organism>
<dbReference type="EMBL" id="BDQK01000003">
    <property type="protein sequence ID" value="GBF79560.1"/>
    <property type="molecule type" value="Genomic_DNA"/>
</dbReference>
<sequence length="269" mass="31385">MYDNVCKFLAERFSSDFANWLLNKPIELTELKPTELSLNPIRADSLIFLQSEEIVLHIEFQTSPDEDIPFRMTDYRLRVYRRYPNKEMYQVVIYLKPSNSELVYQNTFELTNLRHQFQIIRLWEEPTTIFMETPGLLPFAVLSRTDNPTETLTQIASIIDDIPNRQRQGDISASTAILSGLKLDQESIQRILRSDIMRESVIYQEIFHEGEIQGEKKGEKKGEQKAIRKIALNMLQNNMNLEDIVKLTGLTLEQIQQISLSLNNQEQSK</sequence>
<accession>A0A401IEF7</accession>
<dbReference type="PANTHER" id="PTHR34613">
    <property type="entry name" value="SLL0800 PROTEIN"/>
    <property type="match status" value="1"/>
</dbReference>
<evidence type="ECO:0000313" key="2">
    <source>
        <dbReference type="Proteomes" id="UP000287247"/>
    </source>
</evidence>
<dbReference type="NCBIfam" id="TIGR01784">
    <property type="entry name" value="T_den_put_tspse"/>
    <property type="match status" value="1"/>
</dbReference>
<evidence type="ECO:0000313" key="1">
    <source>
        <dbReference type="EMBL" id="GBF79560.1"/>
    </source>
</evidence>
<reference evidence="2" key="1">
    <citation type="submission" date="2017-05" db="EMBL/GenBank/DDBJ databases">
        <title>Physiological properties and genetic analysis related to exopolysaccharide production of fresh-water unicellular cyanobacterium Aphanothece sacrum, Suizenji Nori, that has been cultured as a food source in Japan.</title>
        <authorList>
            <person name="Kanesaki Y."/>
            <person name="Yoshikawa S."/>
            <person name="Ohki K."/>
        </authorList>
    </citation>
    <scope>NUCLEOTIDE SEQUENCE [LARGE SCALE GENOMIC DNA]</scope>
    <source>
        <strain evidence="2">FPU1</strain>
    </source>
</reference>
<dbReference type="PANTHER" id="PTHR34613:SF1">
    <property type="entry name" value="SLL6017 PROTEIN"/>
    <property type="match status" value="1"/>
</dbReference>
<name>A0A401IEF7_APHSA</name>
<protein>
    <recommendedName>
        <fullName evidence="3">Flagellar assembly protein H</fullName>
    </recommendedName>
</protein>
<proteinExistence type="predicted"/>
<keyword evidence="2" id="KW-1185">Reference proteome</keyword>
<gene>
    <name evidence="1" type="ORF">AsFPU1_0956</name>
</gene>
<dbReference type="Proteomes" id="UP000287247">
    <property type="component" value="Unassembled WGS sequence"/>
</dbReference>
<dbReference type="OrthoDB" id="508261at2"/>
<comment type="caution">
    <text evidence="1">The sequence shown here is derived from an EMBL/GenBank/DDBJ whole genome shotgun (WGS) entry which is preliminary data.</text>
</comment>
<dbReference type="AlphaFoldDB" id="A0A401IEF7"/>
<dbReference type="InterPro" id="IPR010106">
    <property type="entry name" value="RpnA"/>
</dbReference>
<evidence type="ECO:0008006" key="3">
    <source>
        <dbReference type="Google" id="ProtNLM"/>
    </source>
</evidence>
<dbReference type="RefSeq" id="WP_124976850.1">
    <property type="nucleotide sequence ID" value="NZ_BDQK01000003.1"/>
</dbReference>